<name>A0A286EFV7_9NEIS</name>
<evidence type="ECO:0000313" key="2">
    <source>
        <dbReference type="EMBL" id="SOD69694.1"/>
    </source>
</evidence>
<feature type="chain" id="PRO_5013126451" evidence="1">
    <location>
        <begin position="23"/>
        <end position="265"/>
    </location>
</feature>
<dbReference type="EMBL" id="OCNF01000017">
    <property type="protein sequence ID" value="SOD69694.1"/>
    <property type="molecule type" value="Genomic_DNA"/>
</dbReference>
<dbReference type="Proteomes" id="UP000219669">
    <property type="component" value="Unassembled WGS sequence"/>
</dbReference>
<organism evidence="2 3">
    <name type="scientific">Alysiella filiformis DSM 16848</name>
    <dbReference type="NCBI Taxonomy" id="1120981"/>
    <lineage>
        <taxon>Bacteria</taxon>
        <taxon>Pseudomonadati</taxon>
        <taxon>Pseudomonadota</taxon>
        <taxon>Betaproteobacteria</taxon>
        <taxon>Neisseriales</taxon>
        <taxon>Neisseriaceae</taxon>
        <taxon>Alysiella</taxon>
    </lineage>
</organism>
<keyword evidence="3" id="KW-1185">Reference proteome</keyword>
<evidence type="ECO:0000313" key="3">
    <source>
        <dbReference type="Proteomes" id="UP000219669"/>
    </source>
</evidence>
<proteinExistence type="predicted"/>
<feature type="signal peptide" evidence="1">
    <location>
        <begin position="1"/>
        <end position="22"/>
    </location>
</feature>
<dbReference type="OrthoDB" id="8611260at2"/>
<gene>
    <name evidence="2" type="ORF">SAMN02746062_01801</name>
</gene>
<reference evidence="2 3" key="1">
    <citation type="submission" date="2017-09" db="EMBL/GenBank/DDBJ databases">
        <authorList>
            <person name="Ehlers B."/>
            <person name="Leendertz F.H."/>
        </authorList>
    </citation>
    <scope>NUCLEOTIDE SEQUENCE [LARGE SCALE GENOMIC DNA]</scope>
    <source>
        <strain evidence="2 3">DSM 16848</strain>
    </source>
</reference>
<sequence length="265" mass="28838">MLPHKNILIASAVSFVCGVAVASAYFVSARDSGSLNANHANGSHSTEHEPLPSTQISDHATDWTALVDTMCRPNSDINHLAMKLDFPFARCQDAHGTIDKACVSEDAKRFQPALPQPYQANLNGMTVRLDSADGWYDMHYILPLQNATYHGMPLQALAVNIEIGDSNSNEMRGWQTPYVVVQEDFSKIKSALAQNPPASQTVYYANVPESSNAQPEPFATEIEAQQASKQLGGNPDLVSKQSMKLEANFNERLKAVTLGCVSQSS</sequence>
<dbReference type="RefSeq" id="WP_097114781.1">
    <property type="nucleotide sequence ID" value="NZ_CP083931.1"/>
</dbReference>
<accession>A0A286EFV7</accession>
<dbReference type="AlphaFoldDB" id="A0A286EFV7"/>
<evidence type="ECO:0000256" key="1">
    <source>
        <dbReference type="SAM" id="SignalP"/>
    </source>
</evidence>
<protein>
    <submittedName>
        <fullName evidence="2">Uncharacterized protein</fullName>
    </submittedName>
</protein>
<keyword evidence="1" id="KW-0732">Signal</keyword>